<evidence type="ECO:0000256" key="2">
    <source>
        <dbReference type="ARBA" id="ARBA00022670"/>
    </source>
</evidence>
<keyword evidence="3" id="KW-0378">Hydrolase</keyword>
<dbReference type="GO" id="GO:0005576">
    <property type="term" value="C:extracellular region"/>
    <property type="evidence" value="ECO:0007669"/>
    <property type="project" value="TreeGrafter"/>
</dbReference>
<evidence type="ECO:0000259" key="4">
    <source>
        <dbReference type="Pfam" id="PF14543"/>
    </source>
</evidence>
<dbReference type="GO" id="GO:0006508">
    <property type="term" value="P:proteolysis"/>
    <property type="evidence" value="ECO:0007669"/>
    <property type="project" value="UniProtKB-KW"/>
</dbReference>
<dbReference type="AlphaFoldDB" id="A0A0D3BRF1"/>
<sequence>MHSATFILLQHQASSLSPVTYSGLQRGSWSPPAFLQHSLIHNINKVDDGTRKSPKFLSTDPKANQVSFHTYTFCSRIQQGKSCQQCYKENGPIFDNVKSSTYKDDPCNSRNRNALSTTGRGCDVSEDVCKHRYSCGYNNGSNFDWTSSGVIGLGGGQLSLISQLGLSILNKFSYCLSHKSSTTHSASNSGTNSIHSGIIKWSQSDIDPFVKQRDSDLLLPDARSYLHRQNKDSVHEQHVLTI</sequence>
<evidence type="ECO:0000313" key="6">
    <source>
        <dbReference type="Proteomes" id="UP000032141"/>
    </source>
</evidence>
<dbReference type="InterPro" id="IPR051708">
    <property type="entry name" value="Plant_Aspart_Prot_A1"/>
</dbReference>
<dbReference type="Gene3D" id="2.40.70.10">
    <property type="entry name" value="Acid Proteases"/>
    <property type="match status" value="1"/>
</dbReference>
<reference evidence="5" key="2">
    <citation type="submission" date="2015-03" db="UniProtKB">
        <authorList>
            <consortium name="EnsemblPlants"/>
        </authorList>
    </citation>
    <scope>IDENTIFICATION</scope>
</reference>
<comment type="similarity">
    <text evidence="1">Belongs to the peptidase A1 family.</text>
</comment>
<dbReference type="Pfam" id="PF14543">
    <property type="entry name" value="TAXi_N"/>
    <property type="match status" value="1"/>
</dbReference>
<dbReference type="SUPFAM" id="SSF50630">
    <property type="entry name" value="Acid proteases"/>
    <property type="match status" value="1"/>
</dbReference>
<dbReference type="InterPro" id="IPR032861">
    <property type="entry name" value="TAXi_N"/>
</dbReference>
<dbReference type="PANTHER" id="PTHR47967:SF128">
    <property type="entry name" value="ASPARTIC PROTEINASE CDR1-LIKE"/>
    <property type="match status" value="1"/>
</dbReference>
<keyword evidence="6" id="KW-1185">Reference proteome</keyword>
<dbReference type="Proteomes" id="UP000032141">
    <property type="component" value="Chromosome C4"/>
</dbReference>
<organism evidence="5 6">
    <name type="scientific">Brassica oleracea var. oleracea</name>
    <dbReference type="NCBI Taxonomy" id="109376"/>
    <lineage>
        <taxon>Eukaryota</taxon>
        <taxon>Viridiplantae</taxon>
        <taxon>Streptophyta</taxon>
        <taxon>Embryophyta</taxon>
        <taxon>Tracheophyta</taxon>
        <taxon>Spermatophyta</taxon>
        <taxon>Magnoliopsida</taxon>
        <taxon>eudicotyledons</taxon>
        <taxon>Gunneridae</taxon>
        <taxon>Pentapetalae</taxon>
        <taxon>rosids</taxon>
        <taxon>malvids</taxon>
        <taxon>Brassicales</taxon>
        <taxon>Brassicaceae</taxon>
        <taxon>Brassiceae</taxon>
        <taxon>Brassica</taxon>
    </lineage>
</organism>
<reference evidence="5 6" key="1">
    <citation type="journal article" date="2014" name="Genome Biol.">
        <title>Transcriptome and methylome profiling reveals relics of genome dominance in the mesopolyploid Brassica oleracea.</title>
        <authorList>
            <person name="Parkin I.A."/>
            <person name="Koh C."/>
            <person name="Tang H."/>
            <person name="Robinson S.J."/>
            <person name="Kagale S."/>
            <person name="Clarke W.E."/>
            <person name="Town C.D."/>
            <person name="Nixon J."/>
            <person name="Krishnakumar V."/>
            <person name="Bidwell S.L."/>
            <person name="Denoeud F."/>
            <person name="Belcram H."/>
            <person name="Links M.G."/>
            <person name="Just J."/>
            <person name="Clarke C."/>
            <person name="Bender T."/>
            <person name="Huebert T."/>
            <person name="Mason A.S."/>
            <person name="Pires J.C."/>
            <person name="Barker G."/>
            <person name="Moore J."/>
            <person name="Walley P.G."/>
            <person name="Manoli S."/>
            <person name="Batley J."/>
            <person name="Edwards D."/>
            <person name="Nelson M.N."/>
            <person name="Wang X."/>
            <person name="Paterson A.H."/>
            <person name="King G."/>
            <person name="Bancroft I."/>
            <person name="Chalhoub B."/>
            <person name="Sharpe A.G."/>
        </authorList>
    </citation>
    <scope>NUCLEOTIDE SEQUENCE</scope>
    <source>
        <strain evidence="5 6">cv. TO1000</strain>
    </source>
</reference>
<dbReference type="eggNOG" id="KOG1339">
    <property type="taxonomic scope" value="Eukaryota"/>
</dbReference>
<evidence type="ECO:0000256" key="3">
    <source>
        <dbReference type="ARBA" id="ARBA00022801"/>
    </source>
</evidence>
<protein>
    <recommendedName>
        <fullName evidence="4">Xylanase inhibitor N-terminal domain-containing protein</fullName>
    </recommendedName>
</protein>
<dbReference type="EnsemblPlants" id="Bo4g031270.1">
    <property type="protein sequence ID" value="Bo4g031270.1"/>
    <property type="gene ID" value="Bo4g031270"/>
</dbReference>
<dbReference type="GO" id="GO:0008233">
    <property type="term" value="F:peptidase activity"/>
    <property type="evidence" value="ECO:0007669"/>
    <property type="project" value="UniProtKB-KW"/>
</dbReference>
<evidence type="ECO:0000313" key="5">
    <source>
        <dbReference type="EnsemblPlants" id="Bo4g031270.1"/>
    </source>
</evidence>
<dbReference type="InterPro" id="IPR021109">
    <property type="entry name" value="Peptidase_aspartic_dom_sf"/>
</dbReference>
<dbReference type="Gramene" id="Bo4g031270.1">
    <property type="protein sequence ID" value="Bo4g031270.1"/>
    <property type="gene ID" value="Bo4g031270"/>
</dbReference>
<dbReference type="PANTHER" id="PTHR47967">
    <property type="entry name" value="OS07G0603500 PROTEIN-RELATED"/>
    <property type="match status" value="1"/>
</dbReference>
<dbReference type="HOGENOM" id="CLU_1148606_0_0_1"/>
<evidence type="ECO:0000256" key="1">
    <source>
        <dbReference type="ARBA" id="ARBA00007447"/>
    </source>
</evidence>
<accession>A0A0D3BRF1</accession>
<proteinExistence type="inferred from homology"/>
<feature type="domain" description="Xylanase inhibitor N-terminal" evidence="4">
    <location>
        <begin position="125"/>
        <end position="182"/>
    </location>
</feature>
<name>A0A0D3BRF1_BRAOL</name>
<keyword evidence="2" id="KW-0645">Protease</keyword>
<dbReference type="STRING" id="109376.A0A0D3BRF1"/>